<comment type="caution">
    <text evidence="2">The sequence shown here is derived from an EMBL/GenBank/DDBJ whole genome shotgun (WGS) entry which is preliminary data.</text>
</comment>
<protein>
    <submittedName>
        <fullName evidence="2">Uncharacterized protein</fullName>
    </submittedName>
</protein>
<dbReference type="AlphaFoldDB" id="A0A1B7M2H1"/>
<reference evidence="2 3" key="1">
    <citation type="submission" date="2016-04" db="EMBL/GenBank/DDBJ databases">
        <title>First whole genome shotgun sequence of the bacterium Enteractinococcus sp. strain UASWS1574.</title>
        <authorList>
            <person name="Crovadore J."/>
            <person name="Chablais R."/>
            <person name="Lefort F."/>
        </authorList>
    </citation>
    <scope>NUCLEOTIDE SEQUENCE [LARGE SCALE GENOMIC DNA]</scope>
    <source>
        <strain evidence="2 3">UASWS1574</strain>
    </source>
</reference>
<dbReference type="Proteomes" id="UP000078292">
    <property type="component" value="Unassembled WGS sequence"/>
</dbReference>
<proteinExistence type="predicted"/>
<evidence type="ECO:0000313" key="3">
    <source>
        <dbReference type="Proteomes" id="UP000078292"/>
    </source>
</evidence>
<dbReference type="EMBL" id="LXEY01000008">
    <property type="protein sequence ID" value="OAV62798.1"/>
    <property type="molecule type" value="Genomic_DNA"/>
</dbReference>
<evidence type="ECO:0000313" key="2">
    <source>
        <dbReference type="EMBL" id="OAV62798.1"/>
    </source>
</evidence>
<name>A0A1B7M2H1_9MICC</name>
<sequence>MCCHVAEKLYFRTNKPIQRWQGMFFDLANGNILLPFVVFGLEITEKHEHSWRRASHQRDRKPPDSGIFAATA</sequence>
<organism evidence="2 3">
    <name type="scientific">Enteractinococcus helveticum</name>
    <dbReference type="NCBI Taxonomy" id="1837282"/>
    <lineage>
        <taxon>Bacteria</taxon>
        <taxon>Bacillati</taxon>
        <taxon>Actinomycetota</taxon>
        <taxon>Actinomycetes</taxon>
        <taxon>Micrococcales</taxon>
        <taxon>Micrococcaceae</taxon>
    </lineage>
</organism>
<keyword evidence="3" id="KW-1185">Reference proteome</keyword>
<feature type="region of interest" description="Disordered" evidence="1">
    <location>
        <begin position="50"/>
        <end position="72"/>
    </location>
</feature>
<evidence type="ECO:0000256" key="1">
    <source>
        <dbReference type="SAM" id="MobiDB-lite"/>
    </source>
</evidence>
<gene>
    <name evidence="2" type="ORF">A6F49_04640</name>
</gene>
<accession>A0A1B7M2H1</accession>